<accession>A0A2G8SBC3</accession>
<keyword evidence="3" id="KW-1185">Reference proteome</keyword>
<gene>
    <name evidence="2" type="ORF">GSI_05747</name>
</gene>
<dbReference type="AlphaFoldDB" id="A0A2G8SBC3"/>
<sequence length="65" mass="7053">MSTIPSRTVTVSLDPILVEQSRSQDDEKVTTDQAATPPYQLSIDQVVAQYEADTEAGLTDAAERV</sequence>
<name>A0A2G8SBC3_9APHY</name>
<reference evidence="2 3" key="1">
    <citation type="journal article" date="2015" name="Sci. Rep.">
        <title>Chromosome-level genome map provides insights into diverse defense mechanisms in the medicinal fungus Ganoderma sinense.</title>
        <authorList>
            <person name="Zhu Y."/>
            <person name="Xu J."/>
            <person name="Sun C."/>
            <person name="Zhou S."/>
            <person name="Xu H."/>
            <person name="Nelson D.R."/>
            <person name="Qian J."/>
            <person name="Song J."/>
            <person name="Luo H."/>
            <person name="Xiang L."/>
            <person name="Li Y."/>
            <person name="Xu Z."/>
            <person name="Ji A."/>
            <person name="Wang L."/>
            <person name="Lu S."/>
            <person name="Hayward A."/>
            <person name="Sun W."/>
            <person name="Li X."/>
            <person name="Schwartz D.C."/>
            <person name="Wang Y."/>
            <person name="Chen S."/>
        </authorList>
    </citation>
    <scope>NUCLEOTIDE SEQUENCE [LARGE SCALE GENOMIC DNA]</scope>
    <source>
        <strain evidence="2 3">ZZ0214-1</strain>
    </source>
</reference>
<evidence type="ECO:0000256" key="1">
    <source>
        <dbReference type="SAM" id="MobiDB-lite"/>
    </source>
</evidence>
<organism evidence="2 3">
    <name type="scientific">Ganoderma sinense ZZ0214-1</name>
    <dbReference type="NCBI Taxonomy" id="1077348"/>
    <lineage>
        <taxon>Eukaryota</taxon>
        <taxon>Fungi</taxon>
        <taxon>Dikarya</taxon>
        <taxon>Basidiomycota</taxon>
        <taxon>Agaricomycotina</taxon>
        <taxon>Agaricomycetes</taxon>
        <taxon>Polyporales</taxon>
        <taxon>Polyporaceae</taxon>
        <taxon>Ganoderma</taxon>
    </lineage>
</organism>
<protein>
    <submittedName>
        <fullName evidence="2">Uncharacterized protein</fullName>
    </submittedName>
</protein>
<evidence type="ECO:0000313" key="2">
    <source>
        <dbReference type="EMBL" id="PIL31051.1"/>
    </source>
</evidence>
<dbReference type="EMBL" id="AYKW01000012">
    <property type="protein sequence ID" value="PIL31051.1"/>
    <property type="molecule type" value="Genomic_DNA"/>
</dbReference>
<comment type="caution">
    <text evidence="2">The sequence shown here is derived from an EMBL/GenBank/DDBJ whole genome shotgun (WGS) entry which is preliminary data.</text>
</comment>
<feature type="region of interest" description="Disordered" evidence="1">
    <location>
        <begin position="15"/>
        <end position="37"/>
    </location>
</feature>
<evidence type="ECO:0000313" key="3">
    <source>
        <dbReference type="Proteomes" id="UP000230002"/>
    </source>
</evidence>
<proteinExistence type="predicted"/>
<dbReference type="Proteomes" id="UP000230002">
    <property type="component" value="Unassembled WGS sequence"/>
</dbReference>